<feature type="region of interest" description="Disordered" evidence="3">
    <location>
        <begin position="200"/>
        <end position="491"/>
    </location>
</feature>
<feature type="compositionally biased region" description="Polar residues" evidence="3">
    <location>
        <begin position="686"/>
        <end position="701"/>
    </location>
</feature>
<organism evidence="4 5">
    <name type="scientific">Paralvinella palmiformis</name>
    <dbReference type="NCBI Taxonomy" id="53620"/>
    <lineage>
        <taxon>Eukaryota</taxon>
        <taxon>Metazoa</taxon>
        <taxon>Spiralia</taxon>
        <taxon>Lophotrochozoa</taxon>
        <taxon>Annelida</taxon>
        <taxon>Polychaeta</taxon>
        <taxon>Sedentaria</taxon>
        <taxon>Canalipalpata</taxon>
        <taxon>Terebellida</taxon>
        <taxon>Terebelliformia</taxon>
        <taxon>Alvinellidae</taxon>
        <taxon>Paralvinella</taxon>
    </lineage>
</organism>
<dbReference type="PANTHER" id="PTHR15635">
    <property type="entry name" value="COILED-COIL DOMAIN CONTAINING PROTEIN 9"/>
    <property type="match status" value="1"/>
</dbReference>
<feature type="compositionally biased region" description="Basic and acidic residues" evidence="3">
    <location>
        <begin position="1"/>
        <end position="12"/>
    </location>
</feature>
<reference evidence="4" key="1">
    <citation type="journal article" date="2023" name="Mol. Biol. Evol.">
        <title>Third-Generation Sequencing Reveals the Adaptive Role of the Epigenome in Three Deep-Sea Polychaetes.</title>
        <authorList>
            <person name="Perez M."/>
            <person name="Aroh O."/>
            <person name="Sun Y."/>
            <person name="Lan Y."/>
            <person name="Juniper S.K."/>
            <person name="Young C.R."/>
            <person name="Angers B."/>
            <person name="Qian P.Y."/>
        </authorList>
    </citation>
    <scope>NUCLEOTIDE SEQUENCE</scope>
    <source>
        <strain evidence="4">P08H-3</strain>
    </source>
</reference>
<evidence type="ECO:0000313" key="4">
    <source>
        <dbReference type="EMBL" id="KAK2166164.1"/>
    </source>
</evidence>
<comment type="caution">
    <text evidence="4">The sequence shown here is derived from an EMBL/GenBank/DDBJ whole genome shotgun (WGS) entry which is preliminary data.</text>
</comment>
<feature type="compositionally biased region" description="Polar residues" evidence="3">
    <location>
        <begin position="1042"/>
        <end position="1052"/>
    </location>
</feature>
<keyword evidence="5" id="KW-1185">Reference proteome</keyword>
<evidence type="ECO:0000256" key="2">
    <source>
        <dbReference type="ARBA" id="ARBA00023054"/>
    </source>
</evidence>
<feature type="compositionally biased region" description="Basic and acidic residues" evidence="3">
    <location>
        <begin position="111"/>
        <end position="132"/>
    </location>
</feature>
<feature type="compositionally biased region" description="Basic and acidic residues" evidence="3">
    <location>
        <begin position="747"/>
        <end position="776"/>
    </location>
</feature>
<feature type="compositionally biased region" description="Basic and acidic residues" evidence="3">
    <location>
        <begin position="702"/>
        <end position="724"/>
    </location>
</feature>
<feature type="compositionally biased region" description="Polar residues" evidence="3">
    <location>
        <begin position="668"/>
        <end position="678"/>
    </location>
</feature>
<feature type="compositionally biased region" description="Basic and acidic residues" evidence="3">
    <location>
        <begin position="972"/>
        <end position="1001"/>
    </location>
</feature>
<dbReference type="PANTHER" id="PTHR15635:SF12">
    <property type="entry name" value="HABP4_PAI-RBP1 DOMAIN-CONTAINING PROTEIN"/>
    <property type="match status" value="1"/>
</dbReference>
<feature type="compositionally biased region" description="Polar residues" evidence="3">
    <location>
        <begin position="918"/>
        <end position="932"/>
    </location>
</feature>
<feature type="compositionally biased region" description="Acidic residues" evidence="3">
    <location>
        <begin position="576"/>
        <end position="595"/>
    </location>
</feature>
<feature type="compositionally biased region" description="Polar residues" evidence="3">
    <location>
        <begin position="628"/>
        <end position="643"/>
    </location>
</feature>
<feature type="compositionally biased region" description="Low complexity" evidence="3">
    <location>
        <begin position="283"/>
        <end position="294"/>
    </location>
</feature>
<name>A0AAD9NGD2_9ANNE</name>
<dbReference type="AlphaFoldDB" id="A0AAD9NGD2"/>
<feature type="region of interest" description="Disordered" evidence="3">
    <location>
        <begin position="865"/>
        <end position="884"/>
    </location>
</feature>
<feature type="compositionally biased region" description="Polar residues" evidence="3">
    <location>
        <begin position="726"/>
        <end position="738"/>
    </location>
</feature>
<feature type="region of interest" description="Disordered" evidence="3">
    <location>
        <begin position="893"/>
        <end position="1074"/>
    </location>
</feature>
<feature type="compositionally biased region" description="Basic residues" evidence="3">
    <location>
        <begin position="536"/>
        <end position="553"/>
    </location>
</feature>
<dbReference type="EMBL" id="JAODUP010000041">
    <property type="protein sequence ID" value="KAK2166164.1"/>
    <property type="molecule type" value="Genomic_DNA"/>
</dbReference>
<feature type="compositionally biased region" description="Basic and acidic residues" evidence="3">
    <location>
        <begin position="322"/>
        <end position="333"/>
    </location>
</feature>
<dbReference type="InterPro" id="IPR029336">
    <property type="entry name" value="DUF4594"/>
</dbReference>
<feature type="region of interest" description="Disordered" evidence="3">
    <location>
        <begin position="1"/>
        <end position="172"/>
    </location>
</feature>
<evidence type="ECO:0000256" key="1">
    <source>
        <dbReference type="ARBA" id="ARBA00022553"/>
    </source>
</evidence>
<feature type="compositionally biased region" description="Basic and acidic residues" evidence="3">
    <location>
        <begin position="827"/>
        <end position="839"/>
    </location>
</feature>
<proteinExistence type="predicted"/>
<feature type="compositionally biased region" description="Polar residues" evidence="3">
    <location>
        <begin position="950"/>
        <end position="970"/>
    </location>
</feature>
<feature type="compositionally biased region" description="Basic and acidic residues" evidence="3">
    <location>
        <begin position="253"/>
        <end position="266"/>
    </location>
</feature>
<feature type="compositionally biased region" description="Polar residues" evidence="3">
    <location>
        <begin position="310"/>
        <end position="320"/>
    </location>
</feature>
<feature type="compositionally biased region" description="Basic and acidic residues" evidence="3">
    <location>
        <begin position="596"/>
        <end position="607"/>
    </location>
</feature>
<feature type="compositionally biased region" description="Basic and acidic residues" evidence="3">
    <location>
        <begin position="200"/>
        <end position="222"/>
    </location>
</feature>
<feature type="compositionally biased region" description="Basic and acidic residues" evidence="3">
    <location>
        <begin position="470"/>
        <end position="486"/>
    </location>
</feature>
<feature type="compositionally biased region" description="Polar residues" evidence="3">
    <location>
        <begin position="1021"/>
        <end position="1031"/>
    </location>
</feature>
<keyword evidence="1" id="KW-0597">Phosphoprotein</keyword>
<sequence>MASKTKQEKGAKQENNSPENLLDALTKEEKEALLNKKMEEIRKRNEERQRRYAEIEADRKAAEQMGRAVSLKPTSPEADGTINRPKASDCNQTKPERRKSDGKSRSTSYRAEARNRDDQTRDAWSKKSDTSNKVESNMSFNRKRQNEEQNKPTTKQNTMKGRFQSGPLQTELDMTLQMTGRERREYVQWRAERERIDKERLQRQKSAEGMWKREWDVGKKEQSPPTPPMSRKMEPGRRPAGRIGSGRFAAGEPDERPGKGQRDDPGSNRGRAKRGRDTAAIWSRGRGSESYQGRGRSRGSRQSHSSSDSIENTEGISQPELSRIKQENTERSPKRFRLSSQGSDDSSRHVKHQNDKLVIQIDNEFASSKSPTSEKKPFSDFGDSQGKDFTFQPLNSSSDPVEFDGFHGKPSPQGDYRGGGRGGRGRGRGERRRSVDRKGGRSGKPGRGKTVTFQTQPLVHTPDLEWDPDPEMKENGRPKSDWKQDLEEASAQNWNVSEDAAKSWELDAAVGIAECDGEYMEDHYIMGHEETYPEMKKKRGKPKKRKAKILPKPKPKEITGFVDENGEPIDEKDGEWLDEEELVTNQVEDDGEVADNELHDSSAESLERFIQEHTLQLSIDAKTGDISLENSLPSSQQSGASEQSPHHQPAPLQEPPSSQDLQPPFKAQRNTSSSQTPVKQKDKTVTQHIQQPLENSGVSQDQHLDTEPELKPEENFLDLRHEDLTDNSQKPSVESLQNVADVSADSSDDKSDKMQETDVKDEELHEGESVFKKAESLNEDEAVTKAGGDLNEEQPLSEMTEMVHKDQAVSGMAQALNEDGDTSSGLEKCRPDDTLKSDINKPGNTGTASDGAGLSATDVVCENGAKEWTTEIDKPEVRTEEKYNHVQQNVQVSYVPPVEDDHCPGNTGNNEEIKDITVTKNNVDHGTNQLMASNKADEHSDDTNGKDGSDQQQPEINTDGSPQQTVSNNREVIPEADMKSVVEATSKEAEPTPEFHEEKTSIEPFSDSTEECKIGPMESECVQQTPDQSASLELHPPATANGDMSHQTSDEATSSEKFKLPESNNQLDVEAGHDEDVVKQSVDERAVTNEGQIPAPVSIGINHQLVHVTFKKGCEHLDKYW</sequence>
<accession>A0AAD9NGD2</accession>
<evidence type="ECO:0000256" key="3">
    <source>
        <dbReference type="SAM" id="MobiDB-lite"/>
    </source>
</evidence>
<protein>
    <submittedName>
        <fullName evidence="4">Uncharacterized protein</fullName>
    </submittedName>
</protein>
<feature type="compositionally biased region" description="Basic and acidic residues" evidence="3">
    <location>
        <begin position="935"/>
        <end position="949"/>
    </location>
</feature>
<evidence type="ECO:0000313" key="5">
    <source>
        <dbReference type="Proteomes" id="UP001208570"/>
    </source>
</evidence>
<feature type="region of interest" description="Disordered" evidence="3">
    <location>
        <begin position="626"/>
        <end position="781"/>
    </location>
</feature>
<feature type="compositionally biased region" description="Basic and acidic residues" evidence="3">
    <location>
        <begin position="94"/>
        <end position="104"/>
    </location>
</feature>
<gene>
    <name evidence="4" type="ORF">LSH36_41g12025</name>
</gene>
<feature type="region of interest" description="Disordered" evidence="3">
    <location>
        <begin position="533"/>
        <end position="607"/>
    </location>
</feature>
<dbReference type="Proteomes" id="UP001208570">
    <property type="component" value="Unassembled WGS sequence"/>
</dbReference>
<keyword evidence="2" id="KW-0175">Coiled coil</keyword>
<dbReference type="Pfam" id="PF15266">
    <property type="entry name" value="DUF4594"/>
    <property type="match status" value="1"/>
</dbReference>
<feature type="compositionally biased region" description="Basic and acidic residues" evidence="3">
    <location>
        <begin position="345"/>
        <end position="355"/>
    </location>
</feature>
<feature type="compositionally biased region" description="Basic and acidic residues" evidence="3">
    <location>
        <begin position="25"/>
        <end position="62"/>
    </location>
</feature>
<feature type="region of interest" description="Disordered" evidence="3">
    <location>
        <begin position="817"/>
        <end position="855"/>
    </location>
</feature>